<reference evidence="1" key="1">
    <citation type="submission" date="2022-03" db="EMBL/GenBank/DDBJ databases">
        <authorList>
            <person name="Sayadi A."/>
        </authorList>
    </citation>
    <scope>NUCLEOTIDE SEQUENCE</scope>
</reference>
<evidence type="ECO:0000313" key="1">
    <source>
        <dbReference type="EMBL" id="CAH1995764.1"/>
    </source>
</evidence>
<organism evidence="1 2">
    <name type="scientific">Acanthoscelides obtectus</name>
    <name type="common">Bean weevil</name>
    <name type="synonym">Bruchus obtectus</name>
    <dbReference type="NCBI Taxonomy" id="200917"/>
    <lineage>
        <taxon>Eukaryota</taxon>
        <taxon>Metazoa</taxon>
        <taxon>Ecdysozoa</taxon>
        <taxon>Arthropoda</taxon>
        <taxon>Hexapoda</taxon>
        <taxon>Insecta</taxon>
        <taxon>Pterygota</taxon>
        <taxon>Neoptera</taxon>
        <taxon>Endopterygota</taxon>
        <taxon>Coleoptera</taxon>
        <taxon>Polyphaga</taxon>
        <taxon>Cucujiformia</taxon>
        <taxon>Chrysomeloidea</taxon>
        <taxon>Chrysomelidae</taxon>
        <taxon>Bruchinae</taxon>
        <taxon>Bruchini</taxon>
        <taxon>Acanthoscelides</taxon>
    </lineage>
</organism>
<name>A0A9P0LLB8_ACAOB</name>
<dbReference type="Proteomes" id="UP001152888">
    <property type="component" value="Unassembled WGS sequence"/>
</dbReference>
<evidence type="ECO:0000313" key="2">
    <source>
        <dbReference type="Proteomes" id="UP001152888"/>
    </source>
</evidence>
<gene>
    <name evidence="1" type="ORF">ACAOBT_LOCUS22826</name>
</gene>
<comment type="caution">
    <text evidence="1">The sequence shown here is derived from an EMBL/GenBank/DDBJ whole genome shotgun (WGS) entry which is preliminary data.</text>
</comment>
<dbReference type="EMBL" id="CAKOFQ010007239">
    <property type="protein sequence ID" value="CAH1995764.1"/>
    <property type="molecule type" value="Genomic_DNA"/>
</dbReference>
<accession>A0A9P0LLB8</accession>
<sequence length="141" mass="16430">MKSLTSNMNVKMPYLLVLGGRSVDDLTANGNLLFRGVNTWLSVNKLVLNKSNTDATFFGTKWSKVVKPPYSTTHVFELLKRLNSIRYGFRVISRYLNNMSMKILYHANFESILKYGIMFWGRNRFIQKNFVVQKRAVRLLK</sequence>
<proteinExistence type="predicted"/>
<protein>
    <submittedName>
        <fullName evidence="1">Uncharacterized protein</fullName>
    </submittedName>
</protein>
<dbReference type="OrthoDB" id="3561125at2759"/>
<dbReference type="AlphaFoldDB" id="A0A9P0LLB8"/>
<keyword evidence="2" id="KW-1185">Reference proteome</keyword>